<dbReference type="Proteomes" id="UP000053815">
    <property type="component" value="Unassembled WGS sequence"/>
</dbReference>
<feature type="region of interest" description="Disordered" evidence="1">
    <location>
        <begin position="193"/>
        <end position="222"/>
    </location>
</feature>
<name>A0A0C9MBX5_9FUNG</name>
<dbReference type="OrthoDB" id="331341at2759"/>
<gene>
    <name evidence="2" type="ORF">MAM1_0190d07623</name>
</gene>
<feature type="compositionally biased region" description="Polar residues" evidence="1">
    <location>
        <begin position="118"/>
        <end position="129"/>
    </location>
</feature>
<accession>A0A0C9MBX5</accession>
<dbReference type="PANTHER" id="PTHR13138:SF3">
    <property type="entry name" value="CD2 ANTIGEN CYTOPLASMIC TAIL-BINDING PROTEIN 2"/>
    <property type="match status" value="1"/>
</dbReference>
<dbReference type="InterPro" id="IPR039905">
    <property type="entry name" value="CD2BP2/Lin1"/>
</dbReference>
<evidence type="ECO:0000313" key="3">
    <source>
        <dbReference type="Proteomes" id="UP000053815"/>
    </source>
</evidence>
<reference evidence="2" key="1">
    <citation type="submission" date="2014-09" db="EMBL/GenBank/DDBJ databases">
        <title>Draft genome sequence of an oleaginous Mucoromycotina fungus Mucor ambiguus NBRC6742.</title>
        <authorList>
            <person name="Takeda I."/>
            <person name="Yamane N."/>
            <person name="Morita T."/>
            <person name="Tamano K."/>
            <person name="Machida M."/>
            <person name="Baker S."/>
            <person name="Koike H."/>
        </authorList>
    </citation>
    <scope>NUCLEOTIDE SEQUENCE</scope>
    <source>
        <strain evidence="2">NBRC 6742</strain>
    </source>
</reference>
<keyword evidence="3" id="KW-1185">Reference proteome</keyword>
<feature type="compositionally biased region" description="Basic and acidic residues" evidence="1">
    <location>
        <begin position="193"/>
        <end position="215"/>
    </location>
</feature>
<evidence type="ECO:0008006" key="4">
    <source>
        <dbReference type="Google" id="ProtNLM"/>
    </source>
</evidence>
<sequence>MSGVKRTFEIQGEASSKRVRFDSKPKSKRNNGEVDFEFNHEDELEDKKNRRGAVNFDVYDSDDEEVGGGVYSSDSDDEDGRKKKDEEEEKVPTATGEDFDMFGGEPEPSTDKGKGKANPNQEIEGQEFNSYDRESEDESDVEDGQKKESKISAFNMKQEMEEGSLDEKGNYIRNKVDPQAFHDKWMEGISRKDMNQAKAAHEKREREEALKEAERQSSVPQSQNDVYKALVEYLKPGQTVQEALTLLASSLPKKLPAWKQKMLDKKNKNKKGKAAAAATGPAQLTEQEEESRRKTVETITGLADQMMALGHFNIYQDTFEIMVRHLRKEGVVPQDWMPDSFQ</sequence>
<evidence type="ECO:0000256" key="1">
    <source>
        <dbReference type="SAM" id="MobiDB-lite"/>
    </source>
</evidence>
<proteinExistence type="predicted"/>
<dbReference type="GO" id="GO:0005682">
    <property type="term" value="C:U5 snRNP"/>
    <property type="evidence" value="ECO:0007669"/>
    <property type="project" value="InterPro"/>
</dbReference>
<feature type="region of interest" description="Disordered" evidence="1">
    <location>
        <begin position="1"/>
        <end position="171"/>
    </location>
</feature>
<dbReference type="EMBL" id="DF836479">
    <property type="protein sequence ID" value="GAN08116.1"/>
    <property type="molecule type" value="Genomic_DNA"/>
</dbReference>
<evidence type="ECO:0000313" key="2">
    <source>
        <dbReference type="EMBL" id="GAN08116.1"/>
    </source>
</evidence>
<dbReference type="PANTHER" id="PTHR13138">
    <property type="entry name" value="PROTEIN LIN1"/>
    <property type="match status" value="1"/>
</dbReference>
<feature type="region of interest" description="Disordered" evidence="1">
    <location>
        <begin position="263"/>
        <end position="293"/>
    </location>
</feature>
<dbReference type="STRING" id="91626.A0A0C9MBX5"/>
<feature type="compositionally biased region" description="Basic and acidic residues" evidence="1">
    <location>
        <begin position="15"/>
        <end position="25"/>
    </location>
</feature>
<protein>
    <recommendedName>
        <fullName evidence="4">GYF domain-containing protein</fullName>
    </recommendedName>
</protein>
<feature type="compositionally biased region" description="Basic and acidic residues" evidence="1">
    <location>
        <begin position="37"/>
        <end position="48"/>
    </location>
</feature>
<dbReference type="AlphaFoldDB" id="A0A0C9MBX5"/>
<organism evidence="2">
    <name type="scientific">Mucor ambiguus</name>
    <dbReference type="NCBI Taxonomy" id="91626"/>
    <lineage>
        <taxon>Eukaryota</taxon>
        <taxon>Fungi</taxon>
        <taxon>Fungi incertae sedis</taxon>
        <taxon>Mucoromycota</taxon>
        <taxon>Mucoromycotina</taxon>
        <taxon>Mucoromycetes</taxon>
        <taxon>Mucorales</taxon>
        <taxon>Mucorineae</taxon>
        <taxon>Mucoraceae</taxon>
        <taxon>Mucor</taxon>
    </lineage>
</organism>